<feature type="chain" id="PRO_5002189503" evidence="1">
    <location>
        <begin position="22"/>
        <end position="129"/>
    </location>
</feature>
<reference evidence="2 3" key="1">
    <citation type="journal article" date="2015" name="Genome Announc.">
        <title>Complete Genome Sequence of Methylobacterium aquaticum Strain 22A, Isolated from Racomitrium japonicum Moss.</title>
        <authorList>
            <person name="Tani A."/>
            <person name="Ogura Y."/>
            <person name="Hayashi T."/>
            <person name="Kimbara K."/>
        </authorList>
    </citation>
    <scope>NUCLEOTIDE SEQUENCE [LARGE SCALE GENOMIC DNA]</scope>
    <source>
        <strain evidence="2 3">MA-22A</strain>
        <plasmid evidence="3">Plasmid pMaq22A_1p DNA</plasmid>
    </source>
</reference>
<dbReference type="OrthoDB" id="8001471at2"/>
<name>A0A0C6FSK5_9HYPH</name>
<organism evidence="2 3">
    <name type="scientific">Methylobacterium aquaticum</name>
    <dbReference type="NCBI Taxonomy" id="270351"/>
    <lineage>
        <taxon>Bacteria</taxon>
        <taxon>Pseudomonadati</taxon>
        <taxon>Pseudomonadota</taxon>
        <taxon>Alphaproteobacteria</taxon>
        <taxon>Hyphomicrobiales</taxon>
        <taxon>Methylobacteriaceae</taxon>
        <taxon>Methylobacterium</taxon>
    </lineage>
</organism>
<dbReference type="EMBL" id="AP014705">
    <property type="protein sequence ID" value="BAQ48484.1"/>
    <property type="molecule type" value="Genomic_DNA"/>
</dbReference>
<feature type="signal peptide" evidence="1">
    <location>
        <begin position="1"/>
        <end position="21"/>
    </location>
</feature>
<keyword evidence="2" id="KW-0614">Plasmid</keyword>
<dbReference type="PATRIC" id="fig|270351.10.peg.5442"/>
<geneLocation type="plasmid" evidence="3">
    <name>pMaq22A_1p DNA</name>
</geneLocation>
<protein>
    <submittedName>
        <fullName evidence="2">Uncharacterized protein</fullName>
    </submittedName>
</protein>
<evidence type="ECO:0000256" key="1">
    <source>
        <dbReference type="SAM" id="SignalP"/>
    </source>
</evidence>
<proteinExistence type="predicted"/>
<gene>
    <name evidence="2" type="ORF">Maq22A_1p30660</name>
</gene>
<dbReference type="RefSeq" id="WP_060849730.1">
    <property type="nucleotide sequence ID" value="NZ_AP014705.1"/>
</dbReference>
<reference evidence="3" key="2">
    <citation type="submission" date="2015-01" db="EMBL/GenBank/DDBJ databases">
        <title>Complete genome sequence of Methylobacterium aquaticum strain 22A.</title>
        <authorList>
            <person name="Tani A."/>
            <person name="Ogura Y."/>
            <person name="Hayashi T."/>
        </authorList>
    </citation>
    <scope>NUCLEOTIDE SEQUENCE [LARGE SCALE GENOMIC DNA]</scope>
    <source>
        <strain evidence="3">MA-22A</strain>
        <plasmid evidence="3">Plasmid pMaq22A_1p DNA</plasmid>
    </source>
</reference>
<evidence type="ECO:0000313" key="2">
    <source>
        <dbReference type="EMBL" id="BAQ48484.1"/>
    </source>
</evidence>
<accession>A0A0C6FSK5</accession>
<evidence type="ECO:0000313" key="3">
    <source>
        <dbReference type="Proteomes" id="UP000061432"/>
    </source>
</evidence>
<dbReference type="KEGG" id="maqu:Maq22A_1p30660"/>
<keyword evidence="1" id="KW-0732">Signal</keyword>
<dbReference type="Proteomes" id="UP000061432">
    <property type="component" value="Plasmid pMaq22A_1p"/>
</dbReference>
<sequence>MTFRHALGGLALMLQPVAAQAVEWSRHDLLMEAGRPLQVAATDGAGETVGVGETPAFFRRITAGGAECEAKDGKTGRIRIVCTGAGGHPVTVYIGTFVDAGQLLIQQVAIEMRMLPAAERVAHMRAVMR</sequence>
<dbReference type="AlphaFoldDB" id="A0A0C6FSK5"/>